<accession>A0A172Y3W3</accession>
<evidence type="ECO:0000313" key="2">
    <source>
        <dbReference type="EMBL" id="ANF53888.1"/>
    </source>
</evidence>
<sequence length="137" mass="14585">MDIRTLEDRLHVSPQILPEEVPTAAAQGYRAIISNRPDAEEPGQPMTEDIRAAAEAAGLPFVHIPVRGGAMTPDDVARFKAALAELPQPILGYCRSGTRTTFLWALSQAGERPAEEIVALAAAAGYDVSPLGPRLEG</sequence>
<dbReference type="CDD" id="cd14503">
    <property type="entry name" value="PTP-bact"/>
    <property type="match status" value="1"/>
</dbReference>
<dbReference type="eggNOG" id="COG3453">
    <property type="taxonomic scope" value="Bacteria"/>
</dbReference>
<dbReference type="GO" id="GO:0016787">
    <property type="term" value="F:hydrolase activity"/>
    <property type="evidence" value="ECO:0007669"/>
    <property type="project" value="InterPro"/>
</dbReference>
<dbReference type="AlphaFoldDB" id="A0A172Y3W3"/>
<evidence type="ECO:0000313" key="3">
    <source>
        <dbReference type="Proteomes" id="UP000077603"/>
    </source>
</evidence>
<dbReference type="OrthoDB" id="9805710at2"/>
<dbReference type="InterPro" id="IPR005939">
    <property type="entry name" value="BLH_phosphatase-like"/>
</dbReference>
<protein>
    <submittedName>
        <fullName evidence="2">TIGR01244 family protein</fullName>
    </submittedName>
</protein>
<dbReference type="Proteomes" id="UP000077603">
    <property type="component" value="Chromosome"/>
</dbReference>
<reference evidence="2 3" key="1">
    <citation type="journal article" date="2014" name="Genome Announc.">
        <title>Genome Sequence of a Promising Hydrogen-Producing Facultative Anaerobic Bacterium, Brevundimonas naejangsanensis Strain B1.</title>
        <authorList>
            <person name="Su H."/>
            <person name="Zhang T."/>
            <person name="Bao M."/>
            <person name="Jiang Y."/>
            <person name="Wang Y."/>
            <person name="Tan T."/>
        </authorList>
    </citation>
    <scope>NUCLEOTIDE SEQUENCE [LARGE SCALE GENOMIC DNA]</scope>
    <source>
        <strain evidence="2 3">B1</strain>
    </source>
</reference>
<dbReference type="RefSeq" id="WP_025977442.1">
    <property type="nucleotide sequence ID" value="NZ_CP015614.1"/>
</dbReference>
<dbReference type="SUPFAM" id="SSF52799">
    <property type="entry name" value="(Phosphotyrosine protein) phosphatases II"/>
    <property type="match status" value="1"/>
</dbReference>
<dbReference type="Gene3D" id="3.90.190.10">
    <property type="entry name" value="Protein tyrosine phosphatase superfamily"/>
    <property type="match status" value="1"/>
</dbReference>
<proteinExistence type="predicted"/>
<evidence type="ECO:0000259" key="1">
    <source>
        <dbReference type="Pfam" id="PF04273"/>
    </source>
</evidence>
<gene>
    <name evidence="2" type="ORF">DA69_03465</name>
</gene>
<dbReference type="STRING" id="588932.DA69_03465"/>
<dbReference type="EMBL" id="CP015614">
    <property type="protein sequence ID" value="ANF53888.1"/>
    <property type="molecule type" value="Genomic_DNA"/>
</dbReference>
<keyword evidence="3" id="KW-1185">Reference proteome</keyword>
<feature type="domain" description="Beta-lactamase hydrolase-like protein phosphatase-like" evidence="1">
    <location>
        <begin position="2"/>
        <end position="110"/>
    </location>
</feature>
<dbReference type="InterPro" id="IPR029021">
    <property type="entry name" value="Prot-tyrosine_phosphatase-like"/>
</dbReference>
<dbReference type="NCBIfam" id="TIGR01244">
    <property type="entry name" value="TIGR01244 family sulfur transferase"/>
    <property type="match status" value="1"/>
</dbReference>
<dbReference type="KEGG" id="bne:DA69_03465"/>
<organism evidence="2 3">
    <name type="scientific">Brevundimonas naejangsanensis</name>
    <dbReference type="NCBI Taxonomy" id="588932"/>
    <lineage>
        <taxon>Bacteria</taxon>
        <taxon>Pseudomonadati</taxon>
        <taxon>Pseudomonadota</taxon>
        <taxon>Alphaproteobacteria</taxon>
        <taxon>Caulobacterales</taxon>
        <taxon>Caulobacteraceae</taxon>
        <taxon>Brevundimonas</taxon>
    </lineage>
</organism>
<dbReference type="Pfam" id="PF04273">
    <property type="entry name" value="BLH_phosphatase"/>
    <property type="match status" value="1"/>
</dbReference>
<name>A0A172Y3W3_9CAUL</name>